<accession>A0A9X7W1V3</accession>
<reference evidence="2 3" key="1">
    <citation type="submission" date="2021-02" db="EMBL/GenBank/DDBJ databases">
        <title>Alicyclobacillus curvatus sp. nov. and Alicyclobacillus mengziensis sp. nov., two acidophilic bacteria isolated from acid mine drainage.</title>
        <authorList>
            <person name="Huang Y."/>
        </authorList>
    </citation>
    <scope>NUCLEOTIDE SEQUENCE [LARGE SCALE GENOMIC DNA]</scope>
    <source>
        <strain evidence="2 3">S30H14</strain>
    </source>
</reference>
<proteinExistence type="predicted"/>
<dbReference type="AlphaFoldDB" id="A0A9X7W1V3"/>
<evidence type="ECO:0000256" key="1">
    <source>
        <dbReference type="SAM" id="MobiDB-lite"/>
    </source>
</evidence>
<name>A0A9X7W1V3_9BACL</name>
<sequence>MNTRRRRRSMLTSPDFTEDRQMAVQALLNRPFVSRQHDPETYQLVREHFRTLRDWFHEQTGWALIVTRQFAKLEKTPGRYQSWMAIEGFRDGRDYGYFTYGLWFLEGLNEGQQFLLSEMVEAIREHLVAAGLFVDWTVYDHRMSMARALKKLRELDVLVAVEGDETDWARVGDADVLYQASSLSRYVLQRLPDDIGDFASITMEEGDGPADSSSHHAADDASDGINVRDSDNSGYQDAQADPLQHLESSDVFATVRRRHRVMRRLLQEPVVYDWQWTEDERRYVQTQRASIIDRMESLTGLQGRRFREGLLFVWPDLTSESSLFPTLGVRSDIALLISAALAKRLQGPTVQYDSHENGCYHLTRSDMESLVREVREASGDYWSKEYRELSTSRVAEDAIAHICEWNLGAHSDGGGLVAYPALLRWAGEYEVEGSDGE</sequence>
<dbReference type="RefSeq" id="WP_206658509.1">
    <property type="nucleotide sequence ID" value="NZ_CP071182.1"/>
</dbReference>
<protein>
    <submittedName>
        <fullName evidence="2">TIGR02678 family protein</fullName>
    </submittedName>
</protein>
<organism evidence="2 3">
    <name type="scientific">Alicyclobacillus mengziensis</name>
    <dbReference type="NCBI Taxonomy" id="2931921"/>
    <lineage>
        <taxon>Bacteria</taxon>
        <taxon>Bacillati</taxon>
        <taxon>Bacillota</taxon>
        <taxon>Bacilli</taxon>
        <taxon>Bacillales</taxon>
        <taxon>Alicyclobacillaceae</taxon>
        <taxon>Alicyclobacillus</taxon>
    </lineage>
</organism>
<evidence type="ECO:0000313" key="3">
    <source>
        <dbReference type="Proteomes" id="UP000663505"/>
    </source>
</evidence>
<keyword evidence="3" id="KW-1185">Reference proteome</keyword>
<dbReference type="Pfam" id="PF09661">
    <property type="entry name" value="DUF2398"/>
    <property type="match status" value="1"/>
</dbReference>
<gene>
    <name evidence="2" type="ORF">JZ786_09900</name>
</gene>
<dbReference type="KEGG" id="afx:JZ786_09900"/>
<dbReference type="EMBL" id="CP071182">
    <property type="protein sequence ID" value="QSO49196.1"/>
    <property type="molecule type" value="Genomic_DNA"/>
</dbReference>
<feature type="region of interest" description="Disordered" evidence="1">
    <location>
        <begin position="201"/>
        <end position="240"/>
    </location>
</feature>
<evidence type="ECO:0000313" key="2">
    <source>
        <dbReference type="EMBL" id="QSO49196.1"/>
    </source>
</evidence>
<dbReference type="NCBIfam" id="TIGR02678">
    <property type="entry name" value="TIGR02678 family protein"/>
    <property type="match status" value="1"/>
</dbReference>
<dbReference type="Proteomes" id="UP000663505">
    <property type="component" value="Chromosome"/>
</dbReference>
<dbReference type="InterPro" id="IPR013494">
    <property type="entry name" value="CHP02678"/>
</dbReference>